<comment type="caution">
    <text evidence="1">The sequence shown here is derived from an EMBL/GenBank/DDBJ whole genome shotgun (WGS) entry which is preliminary data.</text>
</comment>
<organism evidence="1 2">
    <name type="scientific">Streptomyces variegatus</name>
    <dbReference type="NCBI Taxonomy" id="284040"/>
    <lineage>
        <taxon>Bacteria</taxon>
        <taxon>Bacillati</taxon>
        <taxon>Actinomycetota</taxon>
        <taxon>Actinomycetes</taxon>
        <taxon>Kitasatosporales</taxon>
        <taxon>Streptomycetaceae</taxon>
        <taxon>Streptomyces</taxon>
    </lineage>
</organism>
<sequence length="129" mass="13852">MPVSGTCGAGRARPASFGDQYELSSGPLLQYAAVGCGSLTQRQRVADDRDQGAFAQACRHPSEGVGRFRRVAFHSARPRIVASFTMASLGVKLRLPRLPTITTRPAVARTVRSFSRFRCAAISTITEGP</sequence>
<gene>
    <name evidence="1" type="ORF">UK15_37010</name>
</gene>
<name>A0A0M2GH47_9ACTN</name>
<dbReference type="Proteomes" id="UP000034786">
    <property type="component" value="Unassembled WGS sequence"/>
</dbReference>
<evidence type="ECO:0000313" key="1">
    <source>
        <dbReference type="EMBL" id="KJK34245.1"/>
    </source>
</evidence>
<dbReference type="PATRIC" id="fig|284040.3.peg.6954"/>
<evidence type="ECO:0000313" key="2">
    <source>
        <dbReference type="Proteomes" id="UP000034786"/>
    </source>
</evidence>
<dbReference type="AlphaFoldDB" id="A0A0M2GH47"/>
<keyword evidence="2" id="KW-1185">Reference proteome</keyword>
<accession>A0A0M2GH47</accession>
<reference evidence="2" key="1">
    <citation type="submission" date="2015-02" db="EMBL/GenBank/DDBJ databases">
        <authorList>
            <person name="Ju K.-S."/>
            <person name="Doroghazi J.R."/>
            <person name="Metcalf W."/>
        </authorList>
    </citation>
    <scope>NUCLEOTIDE SEQUENCE [LARGE SCALE GENOMIC DNA]</scope>
    <source>
        <strain evidence="2">NRRL B-16380</strain>
    </source>
</reference>
<proteinExistence type="predicted"/>
<dbReference type="EMBL" id="JYJH01000054">
    <property type="protein sequence ID" value="KJK34245.1"/>
    <property type="molecule type" value="Genomic_DNA"/>
</dbReference>
<protein>
    <submittedName>
        <fullName evidence="1">Uncharacterized protein</fullName>
    </submittedName>
</protein>